<dbReference type="PROSITE" id="PS51257">
    <property type="entry name" value="PROKAR_LIPOPROTEIN"/>
    <property type="match status" value="1"/>
</dbReference>
<dbReference type="Pfam" id="PF00990">
    <property type="entry name" value="GGDEF"/>
    <property type="match status" value="1"/>
</dbReference>
<sequence length="405" mass="42384">MATRFLSLPRAPSLPLQCAGVGLLVFVACLLGILARPTGYLSAFWPANAVMAGLLVRYPALGRHPAAWAAGAVGFVAADLATGASWAMALWLNAANLVDIVVVWQLLHRLDEPNRRLQRATSALYLLLASSAGSAIGALAGSGAGPVFFDAPWTQVLAMWFSTQLMNYLLLLPLVLAAPHADDPPPAPRKLPLALRLAPWGALAAGEGLRLLVSGPGSLVLPLPGLLWCAMSYRMFTSALVSAIVCSWLLVAVALGLLDLNFTPSHAGEVLSLRVGISLLALGPLAVACANAAGAETLRRLDHAVRHDGLTGALARQALLEQGHLGLRQSVADGGGMAVLMIDADHFKQINDRHGHHVGDQVLRALARVTAATLRPQDRLGRMGGEEFAVVLPGVSPAEAQAIAE</sequence>
<dbReference type="InterPro" id="IPR043128">
    <property type="entry name" value="Rev_trsase/Diguanyl_cyclase"/>
</dbReference>
<dbReference type="EMBL" id="LDSL01000053">
    <property type="protein sequence ID" value="KTT22854.1"/>
    <property type="molecule type" value="Genomic_DNA"/>
</dbReference>
<evidence type="ECO:0000256" key="1">
    <source>
        <dbReference type="ARBA" id="ARBA00012528"/>
    </source>
</evidence>
<feature type="non-terminal residue" evidence="5">
    <location>
        <position position="405"/>
    </location>
</feature>
<gene>
    <name evidence="5" type="ORF">NS331_09135</name>
</gene>
<accession>A0A147GYQ7</accession>
<dbReference type="Proteomes" id="UP000072741">
    <property type="component" value="Unassembled WGS sequence"/>
</dbReference>
<feature type="transmembrane region" description="Helical" evidence="3">
    <location>
        <begin position="65"/>
        <end position="84"/>
    </location>
</feature>
<dbReference type="NCBIfam" id="TIGR00254">
    <property type="entry name" value="GGDEF"/>
    <property type="match status" value="1"/>
</dbReference>
<keyword evidence="3" id="KW-0812">Transmembrane</keyword>
<keyword evidence="3" id="KW-0472">Membrane</keyword>
<keyword evidence="6" id="KW-1185">Reference proteome</keyword>
<evidence type="ECO:0000259" key="4">
    <source>
        <dbReference type="PROSITE" id="PS50887"/>
    </source>
</evidence>
<dbReference type="CDD" id="cd01949">
    <property type="entry name" value="GGDEF"/>
    <property type="match status" value="1"/>
</dbReference>
<comment type="caution">
    <text evidence="5">The sequence shown here is derived from an EMBL/GenBank/DDBJ whole genome shotgun (WGS) entry which is preliminary data.</text>
</comment>
<dbReference type="InterPro" id="IPR000160">
    <property type="entry name" value="GGDEF_dom"/>
</dbReference>
<feature type="transmembrane region" description="Helical" evidence="3">
    <location>
        <begin position="40"/>
        <end position="58"/>
    </location>
</feature>
<reference evidence="5 6" key="1">
    <citation type="journal article" date="2016" name="Front. Microbiol.">
        <title>Genomic Resource of Rice Seed Associated Bacteria.</title>
        <authorList>
            <person name="Midha S."/>
            <person name="Bansal K."/>
            <person name="Sharma S."/>
            <person name="Kumar N."/>
            <person name="Patil P.P."/>
            <person name="Chaudhry V."/>
            <person name="Patil P.B."/>
        </authorList>
    </citation>
    <scope>NUCLEOTIDE SEQUENCE [LARGE SCALE GENOMIC DNA]</scope>
    <source>
        <strain evidence="5 6">NS331</strain>
    </source>
</reference>
<dbReference type="RefSeq" id="WP_058641695.1">
    <property type="nucleotide sequence ID" value="NZ_LDSL01000053.1"/>
</dbReference>
<evidence type="ECO:0000313" key="6">
    <source>
        <dbReference type="Proteomes" id="UP000072741"/>
    </source>
</evidence>
<evidence type="ECO:0000313" key="5">
    <source>
        <dbReference type="EMBL" id="KTT22854.1"/>
    </source>
</evidence>
<proteinExistence type="predicted"/>
<dbReference type="PROSITE" id="PS50887">
    <property type="entry name" value="GGDEF"/>
    <property type="match status" value="1"/>
</dbReference>
<dbReference type="Gene3D" id="3.30.70.270">
    <property type="match status" value="1"/>
</dbReference>
<dbReference type="SUPFAM" id="SSF55073">
    <property type="entry name" value="Nucleotide cyclase"/>
    <property type="match status" value="1"/>
</dbReference>
<feature type="transmembrane region" description="Helical" evidence="3">
    <location>
        <begin position="12"/>
        <end position="34"/>
    </location>
</feature>
<dbReference type="PANTHER" id="PTHR45138">
    <property type="entry name" value="REGULATORY COMPONENTS OF SENSORY TRANSDUCTION SYSTEM"/>
    <property type="match status" value="1"/>
</dbReference>
<feature type="transmembrane region" description="Helical" evidence="3">
    <location>
        <begin position="157"/>
        <end position="181"/>
    </location>
</feature>
<dbReference type="SMART" id="SM00267">
    <property type="entry name" value="GGDEF"/>
    <property type="match status" value="1"/>
</dbReference>
<dbReference type="GO" id="GO:0052621">
    <property type="term" value="F:diguanylate cyclase activity"/>
    <property type="evidence" value="ECO:0007669"/>
    <property type="project" value="UniProtKB-EC"/>
</dbReference>
<protein>
    <recommendedName>
        <fullName evidence="1">diguanylate cyclase</fullName>
        <ecNumber evidence="1">2.7.7.65</ecNumber>
    </recommendedName>
</protein>
<feature type="transmembrane region" description="Helical" evidence="3">
    <location>
        <begin position="122"/>
        <end position="145"/>
    </location>
</feature>
<dbReference type="OrthoDB" id="9813903at2"/>
<dbReference type="InterPro" id="IPR029787">
    <property type="entry name" value="Nucleotide_cyclase"/>
</dbReference>
<feature type="domain" description="GGDEF" evidence="4">
    <location>
        <begin position="335"/>
        <end position="405"/>
    </location>
</feature>
<organism evidence="5 6">
    <name type="scientific">Pseudacidovorax intermedius</name>
    <dbReference type="NCBI Taxonomy" id="433924"/>
    <lineage>
        <taxon>Bacteria</taxon>
        <taxon>Pseudomonadati</taxon>
        <taxon>Pseudomonadota</taxon>
        <taxon>Betaproteobacteria</taxon>
        <taxon>Burkholderiales</taxon>
        <taxon>Comamonadaceae</taxon>
        <taxon>Pseudacidovorax</taxon>
    </lineage>
</organism>
<feature type="transmembrane region" description="Helical" evidence="3">
    <location>
        <begin position="233"/>
        <end position="258"/>
    </location>
</feature>
<name>A0A147GYQ7_9BURK</name>
<evidence type="ECO:0000256" key="2">
    <source>
        <dbReference type="ARBA" id="ARBA00034247"/>
    </source>
</evidence>
<keyword evidence="3" id="KW-1133">Transmembrane helix</keyword>
<evidence type="ECO:0000256" key="3">
    <source>
        <dbReference type="SAM" id="Phobius"/>
    </source>
</evidence>
<comment type="catalytic activity">
    <reaction evidence="2">
        <text>2 GTP = 3',3'-c-di-GMP + 2 diphosphate</text>
        <dbReference type="Rhea" id="RHEA:24898"/>
        <dbReference type="ChEBI" id="CHEBI:33019"/>
        <dbReference type="ChEBI" id="CHEBI:37565"/>
        <dbReference type="ChEBI" id="CHEBI:58805"/>
        <dbReference type="EC" id="2.7.7.65"/>
    </reaction>
</comment>
<dbReference type="InterPro" id="IPR050469">
    <property type="entry name" value="Diguanylate_Cyclase"/>
</dbReference>
<dbReference type="AlphaFoldDB" id="A0A147GYQ7"/>
<feature type="transmembrane region" description="Helical" evidence="3">
    <location>
        <begin position="270"/>
        <end position="293"/>
    </location>
</feature>
<dbReference type="PANTHER" id="PTHR45138:SF9">
    <property type="entry name" value="DIGUANYLATE CYCLASE DGCM-RELATED"/>
    <property type="match status" value="1"/>
</dbReference>
<dbReference type="EC" id="2.7.7.65" evidence="1"/>